<reference evidence="12" key="1">
    <citation type="submission" date="2014-12" db="EMBL/GenBank/DDBJ databases">
        <title>Insight into the proteome of Arion vulgaris.</title>
        <authorList>
            <person name="Aradska J."/>
            <person name="Bulat T."/>
            <person name="Smidak R."/>
            <person name="Sarate P."/>
            <person name="Gangsoo J."/>
            <person name="Sialana F."/>
            <person name="Bilban M."/>
            <person name="Lubec G."/>
        </authorList>
    </citation>
    <scope>NUCLEOTIDE SEQUENCE</scope>
    <source>
        <tissue evidence="12">Skin</tissue>
    </source>
</reference>
<dbReference type="GO" id="GO:0005344">
    <property type="term" value="F:oxygen carrier activity"/>
    <property type="evidence" value="ECO:0007669"/>
    <property type="project" value="UniProtKB-KW"/>
</dbReference>
<dbReference type="GO" id="GO:0016491">
    <property type="term" value="F:oxidoreductase activity"/>
    <property type="evidence" value="ECO:0007669"/>
    <property type="project" value="InterPro"/>
</dbReference>
<dbReference type="GO" id="GO:0046872">
    <property type="term" value="F:metal ion binding"/>
    <property type="evidence" value="ECO:0007669"/>
    <property type="project" value="UniProtKB-KW"/>
</dbReference>
<evidence type="ECO:0000256" key="8">
    <source>
        <dbReference type="ARBA" id="ARBA00023157"/>
    </source>
</evidence>
<dbReference type="PROSITE" id="PS00497">
    <property type="entry name" value="TYROSINASE_1"/>
    <property type="match status" value="1"/>
</dbReference>
<evidence type="ECO:0000256" key="9">
    <source>
        <dbReference type="ARBA" id="ARBA00023180"/>
    </source>
</evidence>
<name>A0A0B7BDN3_9EUPU</name>
<dbReference type="InterPro" id="IPR050316">
    <property type="entry name" value="Tyrosinase/Hemocyanin"/>
</dbReference>
<accession>A0A0B7BDN3</accession>
<keyword evidence="3" id="KW-0813">Transport</keyword>
<dbReference type="PRINTS" id="PR00092">
    <property type="entry name" value="TYROSINASE"/>
</dbReference>
<comment type="function">
    <text evidence="1">Hemocyanins are copper-containing oxygen carriers occurring freely dissolved in the hemolymph of many mollusks and arthropods.</text>
</comment>
<sequence length="512" mass="58325">FAHGYIPSEKAYTVRDVQPEIYETEREGTHSPLFNLALEVFEQTNYCDFEVHFEILHNTIHYLVGGHQTYSLSSLEYSAYDPIFFIHHSFTDKIWVVWQELQQRRHLPYHRADCAVNAMNEPLKPFSIESLNTDKFTREHAVPNTLFDHENLGYAYDNLDIGGHSLDELEELIHENQRHARVFAGFLLKGIKTSGSVKIKICKGTKCTSAGQFNLLGGPLESPWAYDRLYRRDITGYLSALHLHPEDVFDPTLNVHIEVEVHDVEGKQLNTKDVLPQPTIIFDPPHEGADDVVSTSIAGIGVRKDVSHLSSSEVSNLRDALRQVQADTGPNGFQAIASFHGNPTQCDHNGHNVACCVHGSPNFPQWHRLYVKQWEDALTAHGAKIGIPYWDWTSAFTSLPTLVTVERDNPFHHGVTNDGHATSRAPRQQLFKDPEFGEESFFYRQVLLAFEQTDYCDFEVQFEITHNAIHSWTGGQSPYGLSTLEYTAYDPLFLLHHSNVDRQFAIWQALQK</sequence>
<dbReference type="PANTHER" id="PTHR11474">
    <property type="entry name" value="TYROSINASE FAMILY MEMBER"/>
    <property type="match status" value="1"/>
</dbReference>
<dbReference type="InterPro" id="IPR028999">
    <property type="entry name" value="Beta-sandwich_Haemocyanin"/>
</dbReference>
<evidence type="ECO:0000256" key="1">
    <source>
        <dbReference type="ARBA" id="ARBA00002958"/>
    </source>
</evidence>
<dbReference type="SUPFAM" id="SSF48056">
    <property type="entry name" value="Di-copper centre-containing domain"/>
    <property type="match status" value="2"/>
</dbReference>
<dbReference type="EMBL" id="HACG01044223">
    <property type="protein sequence ID" value="CEK91088.1"/>
    <property type="molecule type" value="Transcribed_RNA"/>
</dbReference>
<dbReference type="Pfam" id="PF00264">
    <property type="entry name" value="Tyrosinase"/>
    <property type="match status" value="2"/>
</dbReference>
<dbReference type="AlphaFoldDB" id="A0A0B7BDN3"/>
<evidence type="ECO:0000259" key="11">
    <source>
        <dbReference type="PROSITE" id="PS00498"/>
    </source>
</evidence>
<evidence type="ECO:0000256" key="5">
    <source>
        <dbReference type="ARBA" id="ARBA00022723"/>
    </source>
</evidence>
<feature type="domain" description="Tyrosinase copper-binding" evidence="11">
    <location>
        <begin position="81"/>
        <end position="92"/>
    </location>
</feature>
<evidence type="ECO:0000256" key="6">
    <source>
        <dbReference type="ARBA" id="ARBA00022784"/>
    </source>
</evidence>
<keyword evidence="9" id="KW-0325">Glycoprotein</keyword>
<proteinExistence type="inferred from homology"/>
<feature type="domain" description="Tyrosinase copper-binding" evidence="11">
    <location>
        <begin position="490"/>
        <end position="501"/>
    </location>
</feature>
<dbReference type="SUPFAM" id="SSF81277">
    <property type="entry name" value="C-terminal domain of mollusc hemocyanin"/>
    <property type="match status" value="1"/>
</dbReference>
<dbReference type="InterPro" id="IPR036848">
    <property type="entry name" value="Haemocyanin_C_sf"/>
</dbReference>
<feature type="domain" description="Tyrosinase copper-binding" evidence="10">
    <location>
        <begin position="358"/>
        <end position="375"/>
    </location>
</feature>
<keyword evidence="7" id="KW-0186">Copper</keyword>
<evidence type="ECO:0000256" key="7">
    <source>
        <dbReference type="ARBA" id="ARBA00023008"/>
    </source>
</evidence>
<comment type="similarity">
    <text evidence="2">Belongs to the tyrosinase family. Hemocyanin subfamily.</text>
</comment>
<feature type="non-terminal residue" evidence="12">
    <location>
        <position position="1"/>
    </location>
</feature>
<keyword evidence="5" id="KW-0479">Metal-binding</keyword>
<protein>
    <recommendedName>
        <fullName evidence="10 11">Tyrosinase copper-binding domain-containing protein</fullName>
    </recommendedName>
</protein>
<dbReference type="InterPro" id="IPR002227">
    <property type="entry name" value="Tyrosinase_Cu-bd"/>
</dbReference>
<dbReference type="PROSITE" id="PS00498">
    <property type="entry name" value="TYROSINASE_2"/>
    <property type="match status" value="2"/>
</dbReference>
<evidence type="ECO:0000256" key="2">
    <source>
        <dbReference type="ARBA" id="ARBA00009470"/>
    </source>
</evidence>
<keyword evidence="8" id="KW-1015">Disulfide bond</keyword>
<keyword evidence="6" id="KW-0883">Thioether bond</keyword>
<evidence type="ECO:0000256" key="4">
    <source>
        <dbReference type="ARBA" id="ARBA00022621"/>
    </source>
</evidence>
<dbReference type="InterPro" id="IPR008922">
    <property type="entry name" value="Di-copper_centre_dom_sf"/>
</dbReference>
<evidence type="ECO:0000313" key="12">
    <source>
        <dbReference type="EMBL" id="CEK91088.1"/>
    </source>
</evidence>
<evidence type="ECO:0000259" key="10">
    <source>
        <dbReference type="PROSITE" id="PS00497"/>
    </source>
</evidence>
<dbReference type="Gene3D" id="2.60.310.10">
    <property type="entry name" value="Haemocyanin C-terminal domain"/>
    <property type="match status" value="1"/>
</dbReference>
<feature type="non-terminal residue" evidence="12">
    <location>
        <position position="512"/>
    </location>
</feature>
<gene>
    <name evidence="12" type="primary">ORF180911</name>
</gene>
<evidence type="ECO:0000256" key="3">
    <source>
        <dbReference type="ARBA" id="ARBA00022448"/>
    </source>
</evidence>
<dbReference type="Gene3D" id="1.10.1280.10">
    <property type="entry name" value="Di-copper center containing domain from catechol oxidase"/>
    <property type="match status" value="2"/>
</dbReference>
<keyword evidence="4" id="KW-0561">Oxygen transport</keyword>
<dbReference type="Pfam" id="PF14830">
    <property type="entry name" value="Haemocyan_bet_s"/>
    <property type="match status" value="1"/>
</dbReference>
<dbReference type="PANTHER" id="PTHR11474:SF76">
    <property type="entry name" value="SHKT DOMAIN-CONTAINING PROTEIN"/>
    <property type="match status" value="1"/>
</dbReference>
<organism evidence="12">
    <name type="scientific">Arion vulgaris</name>
    <dbReference type="NCBI Taxonomy" id="1028688"/>
    <lineage>
        <taxon>Eukaryota</taxon>
        <taxon>Metazoa</taxon>
        <taxon>Spiralia</taxon>
        <taxon>Lophotrochozoa</taxon>
        <taxon>Mollusca</taxon>
        <taxon>Gastropoda</taxon>
        <taxon>Heterobranchia</taxon>
        <taxon>Euthyneura</taxon>
        <taxon>Panpulmonata</taxon>
        <taxon>Eupulmonata</taxon>
        <taxon>Stylommatophora</taxon>
        <taxon>Helicina</taxon>
        <taxon>Arionoidea</taxon>
        <taxon>Arionidae</taxon>
        <taxon>Arion</taxon>
    </lineage>
</organism>